<feature type="active site" description="Proton donor/acceptor" evidence="7">
    <location>
        <position position="193"/>
    </location>
</feature>
<dbReference type="Gene3D" id="3.40.50.1860">
    <property type="match status" value="2"/>
</dbReference>
<organism evidence="8 9">
    <name type="scientific">Segetibacter aerophilus</name>
    <dbReference type="NCBI Taxonomy" id="670293"/>
    <lineage>
        <taxon>Bacteria</taxon>
        <taxon>Pseudomonadati</taxon>
        <taxon>Bacteroidota</taxon>
        <taxon>Chitinophagia</taxon>
        <taxon>Chitinophagales</taxon>
        <taxon>Chitinophagaceae</taxon>
        <taxon>Segetibacter</taxon>
    </lineage>
</organism>
<dbReference type="FunFam" id="3.40.50.1860:FF:000001">
    <property type="entry name" value="Glutamate racemase"/>
    <property type="match status" value="1"/>
</dbReference>
<comment type="catalytic activity">
    <reaction evidence="1 7">
        <text>L-glutamate = D-glutamate</text>
        <dbReference type="Rhea" id="RHEA:12813"/>
        <dbReference type="ChEBI" id="CHEBI:29985"/>
        <dbReference type="ChEBI" id="CHEBI:29986"/>
        <dbReference type="EC" id="5.1.1.3"/>
    </reaction>
</comment>
<dbReference type="RefSeq" id="WP_147204623.1">
    <property type="nucleotide sequence ID" value="NZ_BJYT01000011.1"/>
</dbReference>
<feature type="binding site" evidence="7">
    <location>
        <begin position="11"/>
        <end position="12"/>
    </location>
    <ligand>
        <name>substrate</name>
    </ligand>
</feature>
<dbReference type="NCBIfam" id="TIGR00067">
    <property type="entry name" value="glut_race"/>
    <property type="match status" value="1"/>
</dbReference>
<evidence type="ECO:0000256" key="6">
    <source>
        <dbReference type="ARBA" id="ARBA00023316"/>
    </source>
</evidence>
<dbReference type="InterPro" id="IPR015942">
    <property type="entry name" value="Asp/Glu/hydantoin_racemase"/>
</dbReference>
<dbReference type="InterPro" id="IPR018187">
    <property type="entry name" value="Asp/Glu_racemase_AS_1"/>
</dbReference>
<dbReference type="SUPFAM" id="SSF53681">
    <property type="entry name" value="Aspartate/glutamate racemase"/>
    <property type="match status" value="2"/>
</dbReference>
<evidence type="ECO:0000313" key="8">
    <source>
        <dbReference type="EMBL" id="GEO10513.1"/>
    </source>
</evidence>
<dbReference type="GO" id="GO:0008881">
    <property type="term" value="F:glutamate racemase activity"/>
    <property type="evidence" value="ECO:0007669"/>
    <property type="project" value="UniProtKB-UniRule"/>
</dbReference>
<evidence type="ECO:0000256" key="5">
    <source>
        <dbReference type="ARBA" id="ARBA00023235"/>
    </source>
</evidence>
<name>A0A512BEW5_9BACT</name>
<dbReference type="GO" id="GO:0071555">
    <property type="term" value="P:cell wall organization"/>
    <property type="evidence" value="ECO:0007669"/>
    <property type="project" value="UniProtKB-KW"/>
</dbReference>
<dbReference type="AlphaFoldDB" id="A0A512BEW5"/>
<feature type="binding site" evidence="7">
    <location>
        <begin position="75"/>
        <end position="76"/>
    </location>
    <ligand>
        <name>substrate</name>
    </ligand>
</feature>
<comment type="similarity">
    <text evidence="7">Belongs to the aspartate/glutamate racemases family.</text>
</comment>
<dbReference type="GO" id="GO:0008360">
    <property type="term" value="P:regulation of cell shape"/>
    <property type="evidence" value="ECO:0007669"/>
    <property type="project" value="UniProtKB-KW"/>
</dbReference>
<evidence type="ECO:0000256" key="7">
    <source>
        <dbReference type="HAMAP-Rule" id="MF_00258"/>
    </source>
</evidence>
<protein>
    <recommendedName>
        <fullName evidence="2 7">Glutamate racemase</fullName>
        <ecNumber evidence="2 7">5.1.1.3</ecNumber>
    </recommendedName>
</protein>
<dbReference type="UniPathway" id="UPA00219"/>
<dbReference type="InterPro" id="IPR001920">
    <property type="entry name" value="Asp/Glu_race"/>
</dbReference>
<feature type="active site" description="Proton donor/acceptor" evidence="7">
    <location>
        <position position="74"/>
    </location>
</feature>
<feature type="binding site" evidence="7">
    <location>
        <begin position="43"/>
        <end position="44"/>
    </location>
    <ligand>
        <name>substrate</name>
    </ligand>
</feature>
<keyword evidence="5 7" id="KW-0413">Isomerase</keyword>
<reference evidence="8 9" key="1">
    <citation type="submission" date="2019-07" db="EMBL/GenBank/DDBJ databases">
        <title>Whole genome shotgun sequence of Segetibacter aerophilus NBRC 106135.</title>
        <authorList>
            <person name="Hosoyama A."/>
            <person name="Uohara A."/>
            <person name="Ohji S."/>
            <person name="Ichikawa N."/>
        </authorList>
    </citation>
    <scope>NUCLEOTIDE SEQUENCE [LARGE SCALE GENOMIC DNA]</scope>
    <source>
        <strain evidence="8 9">NBRC 106135</strain>
    </source>
</reference>
<evidence type="ECO:0000313" key="9">
    <source>
        <dbReference type="Proteomes" id="UP000321513"/>
    </source>
</evidence>
<dbReference type="PROSITE" id="PS00924">
    <property type="entry name" value="ASP_GLU_RACEMASE_2"/>
    <property type="match status" value="1"/>
</dbReference>
<dbReference type="PANTHER" id="PTHR21198:SF2">
    <property type="entry name" value="GLUTAMATE RACEMASE"/>
    <property type="match status" value="1"/>
</dbReference>
<dbReference type="EMBL" id="BJYT01000011">
    <property type="protein sequence ID" value="GEO10513.1"/>
    <property type="molecule type" value="Genomic_DNA"/>
</dbReference>
<dbReference type="PANTHER" id="PTHR21198">
    <property type="entry name" value="GLUTAMATE RACEMASE"/>
    <property type="match status" value="1"/>
</dbReference>
<dbReference type="InterPro" id="IPR033134">
    <property type="entry name" value="Asp/Glu_racemase_AS_2"/>
</dbReference>
<evidence type="ECO:0000256" key="4">
    <source>
        <dbReference type="ARBA" id="ARBA00022984"/>
    </source>
</evidence>
<evidence type="ECO:0000256" key="2">
    <source>
        <dbReference type="ARBA" id="ARBA00013090"/>
    </source>
</evidence>
<dbReference type="PROSITE" id="PS00923">
    <property type="entry name" value="ASP_GLU_RACEMASE_1"/>
    <property type="match status" value="1"/>
</dbReference>
<comment type="caution">
    <text evidence="8">The sequence shown here is derived from an EMBL/GenBank/DDBJ whole genome shotgun (WGS) entry which is preliminary data.</text>
</comment>
<evidence type="ECO:0000256" key="1">
    <source>
        <dbReference type="ARBA" id="ARBA00001602"/>
    </source>
</evidence>
<keyword evidence="9" id="KW-1185">Reference proteome</keyword>
<accession>A0A512BEW5</accession>
<sequence length="276" mass="31227">MIESGPIGVFDSGYGGLTVLKEIKRLLPQYDYLYLGDNARAPYGPRSFETVYQYTLQAVRWFFKQGCSLVILACNTASAKALRTIQQNDLPLLAPERRVLGVIRPTTEHIGELTKSGKVGILGTNGTVKSQSYQIEINKFYPQIEVYQEACPMWVPLIENNEYENEGADFFIKKNLKNVMEQGGAIDTILLACTHYPIIKNRIEKFLPAEVHVISQGNIVAESLTDYLTRHPDIEEKCRKNGSTLFYTTDTTYDFDVNGSKFYGQFIQSKHANLEE</sequence>
<dbReference type="Proteomes" id="UP000321513">
    <property type="component" value="Unassembled WGS sequence"/>
</dbReference>
<dbReference type="InterPro" id="IPR004391">
    <property type="entry name" value="Glu_race"/>
</dbReference>
<dbReference type="OrthoDB" id="9801055at2"/>
<comment type="function">
    <text evidence="7">Provides the (R)-glutamate required for cell wall biosynthesis.</text>
</comment>
<keyword evidence="6 7" id="KW-0961">Cell wall biogenesis/degradation</keyword>
<evidence type="ECO:0000256" key="3">
    <source>
        <dbReference type="ARBA" id="ARBA00022960"/>
    </source>
</evidence>
<gene>
    <name evidence="7 8" type="primary">murI</name>
    <name evidence="8" type="ORF">SAE01_30090</name>
</gene>
<dbReference type="Pfam" id="PF01177">
    <property type="entry name" value="Asp_Glu_race"/>
    <property type="match status" value="1"/>
</dbReference>
<dbReference type="GO" id="GO:0009252">
    <property type="term" value="P:peptidoglycan biosynthetic process"/>
    <property type="evidence" value="ECO:0007669"/>
    <property type="project" value="UniProtKB-UniRule"/>
</dbReference>
<feature type="binding site" evidence="7">
    <location>
        <begin position="194"/>
        <end position="195"/>
    </location>
    <ligand>
        <name>substrate</name>
    </ligand>
</feature>
<keyword evidence="3 7" id="KW-0133">Cell shape</keyword>
<dbReference type="HAMAP" id="MF_00258">
    <property type="entry name" value="Glu_racemase"/>
    <property type="match status" value="1"/>
</dbReference>
<keyword evidence="4 7" id="KW-0573">Peptidoglycan synthesis</keyword>
<dbReference type="EC" id="5.1.1.3" evidence="2 7"/>
<proteinExistence type="inferred from homology"/>
<comment type="pathway">
    <text evidence="7">Cell wall biogenesis; peptidoglycan biosynthesis.</text>
</comment>